<dbReference type="Gene3D" id="3.40.1490.10">
    <property type="entry name" value="Bit1"/>
    <property type="match status" value="1"/>
</dbReference>
<evidence type="ECO:0000313" key="5">
    <source>
        <dbReference type="Proteomes" id="UP000320333"/>
    </source>
</evidence>
<dbReference type="Proteomes" id="UP000320333">
    <property type="component" value="Unassembled WGS sequence"/>
</dbReference>
<dbReference type="InterPro" id="IPR002833">
    <property type="entry name" value="PTH2"/>
</dbReference>
<reference evidence="4 5" key="1">
    <citation type="journal article" date="2019" name="Sci. Rep.">
        <title>Comparative genomics of chytrid fungi reveal insights into the obligate biotrophic and pathogenic lifestyle of Synchytrium endobioticum.</title>
        <authorList>
            <person name="van de Vossenberg B.T.L.H."/>
            <person name="Warris S."/>
            <person name="Nguyen H.D.T."/>
            <person name="van Gent-Pelzer M.P.E."/>
            <person name="Joly D.L."/>
            <person name="van de Geest H.C."/>
            <person name="Bonants P.J.M."/>
            <person name="Smith D.S."/>
            <person name="Levesque C.A."/>
            <person name="van der Lee T.A.J."/>
        </authorList>
    </citation>
    <scope>NUCLEOTIDE SEQUENCE [LARGE SCALE GENOMIC DNA]</scope>
    <source>
        <strain evidence="4 5">CBS 675.73</strain>
    </source>
</reference>
<dbReference type="InterPro" id="IPR042237">
    <property type="entry name" value="PTRHD1"/>
</dbReference>
<organism evidence="4 5">
    <name type="scientific">Chytriomyces confervae</name>
    <dbReference type="NCBI Taxonomy" id="246404"/>
    <lineage>
        <taxon>Eukaryota</taxon>
        <taxon>Fungi</taxon>
        <taxon>Fungi incertae sedis</taxon>
        <taxon>Chytridiomycota</taxon>
        <taxon>Chytridiomycota incertae sedis</taxon>
        <taxon>Chytridiomycetes</taxon>
        <taxon>Chytridiales</taxon>
        <taxon>Chytriomycetaceae</taxon>
        <taxon>Chytriomyces</taxon>
    </lineage>
</organism>
<gene>
    <name evidence="4" type="ORF">CcCBS67573_g06744</name>
</gene>
<proteinExistence type="predicted"/>
<name>A0A507F2M3_9FUNG</name>
<evidence type="ECO:0000256" key="2">
    <source>
        <dbReference type="ARBA" id="ARBA00022801"/>
    </source>
</evidence>
<comment type="caution">
    <text evidence="4">The sequence shown here is derived from an EMBL/GenBank/DDBJ whole genome shotgun (WGS) entry which is preliminary data.</text>
</comment>
<keyword evidence="2" id="KW-0378">Hydrolase</keyword>
<dbReference type="STRING" id="246404.A0A507F2M3"/>
<evidence type="ECO:0000313" key="4">
    <source>
        <dbReference type="EMBL" id="TPX69870.1"/>
    </source>
</evidence>
<dbReference type="EC" id="3.1.1.29" evidence="1"/>
<dbReference type="PANTHER" id="PTHR46194:SF1">
    <property type="entry name" value="PEPTIDYL-TRNA HYDROLASE PTRHD1-RELATED"/>
    <property type="match status" value="1"/>
</dbReference>
<accession>A0A507F2M3</accession>
<dbReference type="PANTHER" id="PTHR46194">
    <property type="entry name" value="PEPTIDYL-TRNA HYDROLASE PTRHD1-RELATED"/>
    <property type="match status" value="1"/>
</dbReference>
<dbReference type="InterPro" id="IPR023476">
    <property type="entry name" value="Pep_tRNA_hydro_II_dom_sf"/>
</dbReference>
<sequence length="139" mass="15520">MSSDTGHHQPESDMSLPSAPTQQFLTIFLIVRKDLTKTLNWPVGSVIGNAAHAATAVLHKHRSEARVAEYLSDVEGMRKVVLETKNEASLAKVEAELNQRGILHHKWIEQPEGIAACIATAPYLRDDVKDCFKKCQLYR</sequence>
<dbReference type="OrthoDB" id="201213at2759"/>
<dbReference type="SUPFAM" id="SSF102462">
    <property type="entry name" value="Peptidyl-tRNA hydrolase II"/>
    <property type="match status" value="1"/>
</dbReference>
<evidence type="ECO:0000256" key="3">
    <source>
        <dbReference type="ARBA" id="ARBA00048707"/>
    </source>
</evidence>
<dbReference type="Pfam" id="PF01981">
    <property type="entry name" value="PTH2"/>
    <property type="match status" value="1"/>
</dbReference>
<keyword evidence="5" id="KW-1185">Reference proteome</keyword>
<protein>
    <recommendedName>
        <fullName evidence="1">peptidyl-tRNA hydrolase</fullName>
        <ecNumber evidence="1">3.1.1.29</ecNumber>
    </recommendedName>
</protein>
<dbReference type="AlphaFoldDB" id="A0A507F2M3"/>
<comment type="catalytic activity">
    <reaction evidence="3">
        <text>an N-acyl-L-alpha-aminoacyl-tRNA + H2O = an N-acyl-L-amino acid + a tRNA + H(+)</text>
        <dbReference type="Rhea" id="RHEA:54448"/>
        <dbReference type="Rhea" id="RHEA-COMP:10123"/>
        <dbReference type="Rhea" id="RHEA-COMP:13883"/>
        <dbReference type="ChEBI" id="CHEBI:15377"/>
        <dbReference type="ChEBI" id="CHEBI:15378"/>
        <dbReference type="ChEBI" id="CHEBI:59874"/>
        <dbReference type="ChEBI" id="CHEBI:78442"/>
        <dbReference type="ChEBI" id="CHEBI:138191"/>
        <dbReference type="EC" id="3.1.1.29"/>
    </reaction>
</comment>
<dbReference type="GO" id="GO:0004045">
    <property type="term" value="F:peptidyl-tRNA hydrolase activity"/>
    <property type="evidence" value="ECO:0007669"/>
    <property type="project" value="UniProtKB-EC"/>
</dbReference>
<dbReference type="EMBL" id="QEAP01000304">
    <property type="protein sequence ID" value="TPX69870.1"/>
    <property type="molecule type" value="Genomic_DNA"/>
</dbReference>
<evidence type="ECO:0000256" key="1">
    <source>
        <dbReference type="ARBA" id="ARBA00013260"/>
    </source>
</evidence>